<dbReference type="InterPro" id="IPR001789">
    <property type="entry name" value="Sig_transdc_resp-reg_receiver"/>
</dbReference>
<sequence length="132" mass="14270">MESVSLLKVLVIDDNPVVASQLTTMLKGLGWSVDFAASGARAVEFGKQQRYDVVLCDARLPDMQSAELCVILKQEQQCCRVAILLADTGSPDIEPSSLAPHFDDVVSDPTNYKDLVTRCQTVLSSVSIPQSA</sequence>
<keyword evidence="5" id="KW-1185">Reference proteome</keyword>
<evidence type="ECO:0000259" key="3">
    <source>
        <dbReference type="PROSITE" id="PS50110"/>
    </source>
</evidence>
<dbReference type="InterPro" id="IPR050595">
    <property type="entry name" value="Bact_response_regulator"/>
</dbReference>
<reference evidence="5" key="1">
    <citation type="submission" date="2023-07" db="EMBL/GenBank/DDBJ databases">
        <title>Study on multiphase classification of strain Alteromonas salexigens isolated from the Yellow Sea.</title>
        <authorList>
            <person name="Sun L."/>
        </authorList>
    </citation>
    <scope>NUCLEOTIDE SEQUENCE [LARGE SCALE GENOMIC DNA]</scope>
    <source>
        <strain evidence="5">ASW11-19</strain>
    </source>
</reference>
<feature type="domain" description="Response regulatory" evidence="3">
    <location>
        <begin position="8"/>
        <end position="123"/>
    </location>
</feature>
<organism evidence="4 5">
    <name type="scientific">Alteromonas salexigens</name>
    <dbReference type="NCBI Taxonomy" id="2982530"/>
    <lineage>
        <taxon>Bacteria</taxon>
        <taxon>Pseudomonadati</taxon>
        <taxon>Pseudomonadota</taxon>
        <taxon>Gammaproteobacteria</taxon>
        <taxon>Alteromonadales</taxon>
        <taxon>Alteromonadaceae</taxon>
        <taxon>Alteromonas/Salinimonas group</taxon>
        <taxon>Alteromonas</taxon>
    </lineage>
</organism>
<name>A0ABT2VRW2_9ALTE</name>
<feature type="modified residue" description="4-aspartylphosphate" evidence="2">
    <location>
        <position position="57"/>
    </location>
</feature>
<evidence type="ECO:0000313" key="4">
    <source>
        <dbReference type="EMBL" id="MCU7555870.1"/>
    </source>
</evidence>
<dbReference type="CDD" id="cd00156">
    <property type="entry name" value="REC"/>
    <property type="match status" value="1"/>
</dbReference>
<dbReference type="SUPFAM" id="SSF52172">
    <property type="entry name" value="CheY-like"/>
    <property type="match status" value="1"/>
</dbReference>
<evidence type="ECO:0000313" key="5">
    <source>
        <dbReference type="Proteomes" id="UP001209257"/>
    </source>
</evidence>
<evidence type="ECO:0000256" key="2">
    <source>
        <dbReference type="PROSITE-ProRule" id="PRU00169"/>
    </source>
</evidence>
<dbReference type="SMART" id="SM00448">
    <property type="entry name" value="REC"/>
    <property type="match status" value="1"/>
</dbReference>
<dbReference type="EMBL" id="JAOTJC010000013">
    <property type="protein sequence ID" value="MCU7555870.1"/>
    <property type="molecule type" value="Genomic_DNA"/>
</dbReference>
<evidence type="ECO:0000256" key="1">
    <source>
        <dbReference type="ARBA" id="ARBA00022553"/>
    </source>
</evidence>
<keyword evidence="1 2" id="KW-0597">Phosphoprotein</keyword>
<accession>A0ABT2VRW2</accession>
<proteinExistence type="predicted"/>
<comment type="caution">
    <text evidence="4">The sequence shown here is derived from an EMBL/GenBank/DDBJ whole genome shotgun (WGS) entry which is preliminary data.</text>
</comment>
<dbReference type="PANTHER" id="PTHR44591">
    <property type="entry name" value="STRESS RESPONSE REGULATOR PROTEIN 1"/>
    <property type="match status" value="1"/>
</dbReference>
<gene>
    <name evidence="4" type="ORF">OCL06_14865</name>
</gene>
<dbReference type="InterPro" id="IPR011006">
    <property type="entry name" value="CheY-like_superfamily"/>
</dbReference>
<dbReference type="PANTHER" id="PTHR44591:SF3">
    <property type="entry name" value="RESPONSE REGULATORY DOMAIN-CONTAINING PROTEIN"/>
    <property type="match status" value="1"/>
</dbReference>
<protein>
    <submittedName>
        <fullName evidence="4">Response regulator</fullName>
    </submittedName>
</protein>
<dbReference type="Gene3D" id="3.40.50.2300">
    <property type="match status" value="1"/>
</dbReference>
<dbReference type="Proteomes" id="UP001209257">
    <property type="component" value="Unassembled WGS sequence"/>
</dbReference>
<dbReference type="PROSITE" id="PS50110">
    <property type="entry name" value="RESPONSE_REGULATORY"/>
    <property type="match status" value="1"/>
</dbReference>
<dbReference type="RefSeq" id="WP_262995964.1">
    <property type="nucleotide sequence ID" value="NZ_JAOTJC010000013.1"/>
</dbReference>
<dbReference type="Pfam" id="PF00072">
    <property type="entry name" value="Response_reg"/>
    <property type="match status" value="1"/>
</dbReference>